<dbReference type="OrthoDB" id="1653617at2"/>
<keyword evidence="6 7" id="KW-0472">Membrane</keyword>
<organism evidence="8 9">
    <name type="scientific">Staphylococcus epidermidis (strain ATCC 12228 / FDA PCI 1200)</name>
    <dbReference type="NCBI Taxonomy" id="176280"/>
    <lineage>
        <taxon>Bacteria</taxon>
        <taxon>Bacillati</taxon>
        <taxon>Bacillota</taxon>
        <taxon>Bacilli</taxon>
        <taxon>Bacillales</taxon>
        <taxon>Staphylococcaceae</taxon>
        <taxon>Staphylococcus</taxon>
    </lineage>
</organism>
<dbReference type="InterPro" id="IPR010343">
    <property type="entry name" value="ArAE_1"/>
</dbReference>
<dbReference type="PATRIC" id="fig|176280.10.peg.1514"/>
<dbReference type="RefSeq" id="WP_002457098.1">
    <property type="nucleotide sequence ID" value="NC_004461.1"/>
</dbReference>
<evidence type="ECO:0008006" key="10">
    <source>
        <dbReference type="Google" id="ProtNLM"/>
    </source>
</evidence>
<gene>
    <name evidence="8" type="ordered locus">SE_1549</name>
</gene>
<dbReference type="GO" id="GO:0005886">
    <property type="term" value="C:plasma membrane"/>
    <property type="evidence" value="ECO:0007669"/>
    <property type="project" value="UniProtKB-SubCell"/>
</dbReference>
<accession>A0A0H2VH28</accession>
<evidence type="ECO:0000256" key="7">
    <source>
        <dbReference type="SAM" id="Phobius"/>
    </source>
</evidence>
<keyword evidence="4 7" id="KW-0812">Transmembrane</keyword>
<evidence type="ECO:0000256" key="5">
    <source>
        <dbReference type="ARBA" id="ARBA00022989"/>
    </source>
</evidence>
<sequence>MRLGARIFKTGIAIILAMSIASLLPDNIGLKTLAGVSAVVAMQPSVYRSIKTVSEQAIGNVIGALLAVTMVTIFSNNFIIMGVTVILLIAILFQFNLAHVATLASVTALIIMGQHTGSFYVAAFFRFVLVMIGVLSSSVVNLIFLPPKFETKIYYNSMNISSDIFVWFKLVLNDTSEFHNIKQDGDQLNSRINKLEKIFDYYNEERPLTKKHIYQQNRKKILFREVVRTTRQAYEVLKRMSRYQNDLYQLNNQLLLQIKLELDSLVTLHEQIFKSLSKKARYDVTQLDYEVDNPQKKNLMDAFQQELIKNPHQTQYSYSNMMQIIAEIEEYRYQLEHLDRIRLSFFTYHRSDTDIDISDEDFDL</sequence>
<dbReference type="HOGENOM" id="CLU_061355_0_0_9"/>
<dbReference type="EMBL" id="AE015929">
    <property type="protein sequence ID" value="AAO05148.1"/>
    <property type="molecule type" value="Genomic_DNA"/>
</dbReference>
<protein>
    <recommendedName>
        <fullName evidence="10">Aromatic acid exporter family protein</fullName>
    </recommendedName>
</protein>
<reference evidence="8 9" key="1">
    <citation type="journal article" date="2003" name="Mol. Microbiol.">
        <title>Genome-based analysis of virulence genes in a non-biofilm-forming Staphylococcus epidermidis strain (ATCC 12228).</title>
        <authorList>
            <person name="Zhang Y.Q."/>
            <person name="Ren S.X."/>
            <person name="Li H.L."/>
            <person name="Wang Y.X."/>
            <person name="Fu G."/>
            <person name="Yang J."/>
            <person name="Qin Z.Q."/>
            <person name="Miao Y.G."/>
            <person name="Wang W.Y."/>
            <person name="Chen R.S."/>
            <person name="Shen Y."/>
            <person name="Chen Z."/>
            <person name="Yuan Z.H."/>
            <person name="Zhao G.P."/>
            <person name="Qu D."/>
            <person name="Danchin A."/>
            <person name="Wen Y.M."/>
        </authorList>
    </citation>
    <scope>NUCLEOTIDE SEQUENCE [LARGE SCALE GENOMIC DNA]</scope>
    <source>
        <strain evidence="9">ATCC 12228 / FDA PCI 1200</strain>
    </source>
</reference>
<dbReference type="PANTHER" id="PTHR30509:SF27">
    <property type="entry name" value="UPF0421 PROTEIN YGAE"/>
    <property type="match status" value="1"/>
</dbReference>
<name>A0A0H2VH28_STAES</name>
<dbReference type="eggNOG" id="COG4129">
    <property type="taxonomic scope" value="Bacteria"/>
</dbReference>
<evidence type="ECO:0000256" key="1">
    <source>
        <dbReference type="ARBA" id="ARBA00004651"/>
    </source>
</evidence>
<proteinExistence type="inferred from homology"/>
<keyword evidence="5 7" id="KW-1133">Transmembrane helix</keyword>
<feature type="transmembrane region" description="Helical" evidence="7">
    <location>
        <begin position="123"/>
        <end position="145"/>
    </location>
</feature>
<dbReference type="Proteomes" id="UP000001411">
    <property type="component" value="Chromosome"/>
</dbReference>
<dbReference type="AlphaFoldDB" id="A0A0H2VH28"/>
<feature type="transmembrane region" description="Helical" evidence="7">
    <location>
        <begin position="57"/>
        <end position="79"/>
    </location>
</feature>
<evidence type="ECO:0000256" key="4">
    <source>
        <dbReference type="ARBA" id="ARBA00022692"/>
    </source>
</evidence>
<keyword evidence="3" id="KW-1003">Cell membrane</keyword>
<comment type="subcellular location">
    <subcellularLocation>
        <location evidence="1">Cell membrane</location>
        <topology evidence="1">Multi-pass membrane protein</topology>
    </subcellularLocation>
</comment>
<evidence type="ECO:0000256" key="2">
    <source>
        <dbReference type="ARBA" id="ARBA00006544"/>
    </source>
</evidence>
<dbReference type="Pfam" id="PF06081">
    <property type="entry name" value="ArAE_1"/>
    <property type="match status" value="1"/>
</dbReference>
<evidence type="ECO:0000256" key="6">
    <source>
        <dbReference type="ARBA" id="ARBA00023136"/>
    </source>
</evidence>
<evidence type="ECO:0000313" key="9">
    <source>
        <dbReference type="Proteomes" id="UP000001411"/>
    </source>
</evidence>
<evidence type="ECO:0000256" key="3">
    <source>
        <dbReference type="ARBA" id="ARBA00022475"/>
    </source>
</evidence>
<evidence type="ECO:0000313" key="8">
    <source>
        <dbReference type="EMBL" id="AAO05148.1"/>
    </source>
</evidence>
<dbReference type="KEGG" id="sep:SE_1549"/>
<feature type="transmembrane region" description="Helical" evidence="7">
    <location>
        <begin position="7"/>
        <end position="24"/>
    </location>
</feature>
<comment type="similarity">
    <text evidence="2">Belongs to the UPF0421 family.</text>
</comment>
<feature type="transmembrane region" description="Helical" evidence="7">
    <location>
        <begin position="85"/>
        <end position="111"/>
    </location>
</feature>
<dbReference type="PANTHER" id="PTHR30509">
    <property type="entry name" value="P-HYDROXYBENZOIC ACID EFFLUX PUMP SUBUNIT-RELATED"/>
    <property type="match status" value="1"/>
</dbReference>